<dbReference type="GO" id="GO:0044550">
    <property type="term" value="P:secondary metabolite biosynthetic process"/>
    <property type="evidence" value="ECO:0007669"/>
    <property type="project" value="UniProtKB-ARBA"/>
</dbReference>
<keyword evidence="3" id="KW-0596">Phosphopantetheine</keyword>
<evidence type="ECO:0000313" key="7">
    <source>
        <dbReference type="Proteomes" id="UP000199693"/>
    </source>
</evidence>
<sequence>QAQLDTLPVAVEAIEDIYPLSPMQQGMLFHSLYEQGCGDYINQMQVPVAGLDVERFRAAWQAALESHAILRSAFFWGEAFETPVQVVLRDLRIEVVELDAPASDATLEQLAERERSRGFDLVRPPLLRLLLVRTGAASHHLIYTSHHILMDGWSNARLLGEVLQRYAGETPKLPAGGYRDYIAWLQRQDRSASEHYWKQQLARLEASTRLAHTLPAGAADGAAHAEFACMLDGPATQRLLHFARHRQVTLNTLVQAAWLLLLQRYTGHPVVAFGATVAGRPTDLPGVEEQVGLFINTLPVIAAPRAEQALGDWLVMLQAQNLELREHEHTPLYDIQRWAGQGGEALFDSILVFENYPVSEALEQAPSGLRFGEVLSREQTNYPLTLGVNLGEQLSLHFDYVPALFSAEHIQRLAAQLLSLLQRFEEAAGRPLGTLPILADDELSALLASNAPCPYPVEPFVHQRIARLAREDGSHTTLIFDGRHHSRSEIEARANRLAHALIDEGVGPEVRVAVGLPRGDTLLVALLAVLKTGGVYVPLDINYPRERLAFLLEDSGSALLLSLSGTAESLPAPRGGRVLLLDELDLDAWPAHEPQVGLHPENLAYVIYTSGSTGRPKGVAVAHGPLAMHCQAIGERYEMSEADCELHFMSFAFDGAHERWLTALTHGSSLLLRDDELWTAERTYREMQHHGVTVAAFPPAYLQQLAEHAEHEGNPPAVRIYCFGGDAVPRASYERARAALSPDFIINGYGPTETVVTPLIWKAGRGEECEAAYAPIGSRIGDRSAYVLDADLNPLPQGITGELYLGGHGLARGYLDRPGMSAERFIADPFTRGGRLYRTGDLVRQRPDGTFEYQGRVDNQVKIRGFRIELGEIEACLLACDPVREAVVVVRQGASGRQLAAYVTLNCPPENGLRERLLEELGQRLPGYMVPASLMLLEQLPLTPNGKIDRKALPEPLPSQRGEHYVAPGNEVERRLLEIWQAALKLERIGTCDNFFELGGDSIISIQVVSRARAAGIHFTPKELFQHQTVQGLARVARTGAAAQVDQGPVRGETPLLPFQRLFFGQAIPNRQHWNQSLLLQPRQALDAEALEAALQALVEHHDALRLRFTEVDGQWRAEHAGITGEALLWQAEAENGGEVEALCDEAQRSLDLARGPLLRALLVKVADGSQRLLLAIHHLVVDGVSWRILLEDLQQAYEQRLAGQALQLPAKTSAFKAWAERLGEYAQGPQMQGELDYWRQQLVDAPADLPCRDSQGSLEIRHARSVRTHLDSELTRRLLQEAPAAYRTQVNDLLLTALARVICRWSGDSSVLVQLEGHGREPLFDDIDLSRSVGWFTSLFPVRLTPTADLGESLKAIKEQLRGLPNKGLGYGLLRYLAGPENAASLASLPQARITFNYLGRFDGQFDEAALLAPARESAGLEMDAGAPLGNWLSINGQVYDGELSLDWAFSERMFDFEPMQQLADAYAAELAELVGYCADPAHRGVTPSDFPLAGLSQAQLDTLPVAVEAIEDIYPLSPMQQGMLFHSLSDEGDGFYVNQVCMSVEGLDVERFQAAWQDAVNRHDILRTTFHWQGLGDPLQIVHRRARMDIRYLDRRAGDASEQGLVAIGREELERGFDLACLPLQRLVLVRTSESSHHLIWTSHHILMDGWSSSRLFGEVMQHYSQGRVEGAQARYRDFVAWLQRQDRGTLEGFWRERLASLDEPCSLSQASYPRPEPGQQGHEALYTHWGRERTGQLLQCCRQQGITPNTLVQAAWLLLLQRYTGQRSVIFGATVAGRPESLRGADDMLGLFINTLPVIQEIDPQGRLDQWLARLQSYNLDLREHAHAPLADVQRWSGQSGQMLFDSIIVFENYPIDARLQAEQSHEGPRFGASSNRDVTNFPMDLAVHLGEELSIEYLFLRNRFSREAVEGIRRTLEATLEAMLRTPRACLGNLQRLAKVDHDAMSTWGREPAPRHRRLCVSALIAERAALQPEATALVCSGARLSYAELERCAERLARRLIAQGVGPETKVGIALERSLSMPVALLAVLKAGGAYVPLDLDYPAERLAFMVEDSGMRLLIGRADVRERLALPSGLPLLDPEQDEDSPAPVAIATAPAENNLAYLIYTSGSTGTPKGVAVTRGPLTMHCQAIIELYEMVPGTRELHFMSFAFDGAHERWLSLLVSGGTLIMRDDELWTPERTFQVLGEQRVDIACFPPAYLKQLAEYAEGSQLPPPPVRIYCFGGDAVAEKALEQVAEALRPQYFVNGYGPTETVVTPMLWKVPRGVPCEAPYAPIGRVVGQRSLWVMDNDMNLLPMGLAGELYIGGHGLARGYNARPALTAERFVPDPNGEPGSRLYRTGDLVRVRADGIMDYLGRVDHQVKVRGFRIELGEIEACLRRQTGVGEALVIARESPSGKQLIGYVACNEPCAGERLRAALRESLPEYMVPAQVVCLERLPLTPNGKLDRKALPEPEIQAGDYVAPRNEEEALLAEVWAQVLQVERVGIHDNFFELGGDSILSLQVVSRLRNHPRLQLEVKLRDLMRYQTIAGLCERNAVNQAAATEAVGKVGEGAFPLLPIQEWFFAQRMPEPGHFNQALLLRSRQALDVEALELALRDMLRHHDSLRLRFVQQGSTWQQSYGPMPPEDQALLWLEQAADEEALEALANQAQCSLDLERGPLLRGLYVTMAGGDVRLLLAVHHLAIDAVSWRVLLEDLQAAYEARCARREAQLPVRSSSYREWAEGLAAKAGELREQELAYWLAALGGPGSEFPCDNPRGRNQVRHQAFVAMKLSKEHTELLLKQAPRAYQAQINDLLLTALGRVLCRWSGSTSARVQLEGHGREELCESLDLSRTLGWFTSLYPVCLSPNLEDDLAGAVTAVRRQLEQVPNKGVGYGVLRYMAGEATASLLGALPQARVTFNYLGQFDQTFDESALLVPAKESSGEAYSLEAPLGNWLEVVGQVFDARLSFRCLYSTRLYRPATMERFMGAFQAELEHLVEQLPA</sequence>
<dbReference type="SUPFAM" id="SSF47336">
    <property type="entry name" value="ACP-like"/>
    <property type="match status" value="2"/>
</dbReference>
<organism evidence="6 7">
    <name type="scientific">Pseudomonas delhiensis</name>
    <dbReference type="NCBI Taxonomy" id="366289"/>
    <lineage>
        <taxon>Bacteria</taxon>
        <taxon>Pseudomonadati</taxon>
        <taxon>Pseudomonadota</taxon>
        <taxon>Gammaproteobacteria</taxon>
        <taxon>Pseudomonadales</taxon>
        <taxon>Pseudomonadaceae</taxon>
        <taxon>Pseudomonas</taxon>
    </lineage>
</organism>
<dbReference type="PROSITE" id="PS00455">
    <property type="entry name" value="AMP_BINDING"/>
    <property type="match status" value="2"/>
</dbReference>
<dbReference type="InterPro" id="IPR001242">
    <property type="entry name" value="Condensation_dom"/>
</dbReference>
<dbReference type="InterPro" id="IPR045851">
    <property type="entry name" value="AMP-bd_C_sf"/>
</dbReference>
<dbReference type="Gene3D" id="3.30.559.30">
    <property type="entry name" value="Nonribosomal peptide synthetase, condensation domain"/>
    <property type="match status" value="4"/>
</dbReference>
<evidence type="ECO:0000259" key="5">
    <source>
        <dbReference type="PROSITE" id="PS50075"/>
    </source>
</evidence>
<dbReference type="FunFam" id="3.40.50.980:FF:000001">
    <property type="entry name" value="Non-ribosomal peptide synthetase"/>
    <property type="match status" value="2"/>
</dbReference>
<dbReference type="PANTHER" id="PTHR45398:SF1">
    <property type="entry name" value="ENZYME, PUTATIVE (JCVI)-RELATED"/>
    <property type="match status" value="1"/>
</dbReference>
<dbReference type="GO" id="GO:0003824">
    <property type="term" value="F:catalytic activity"/>
    <property type="evidence" value="ECO:0007669"/>
    <property type="project" value="InterPro"/>
</dbReference>
<dbReference type="Pfam" id="PF00668">
    <property type="entry name" value="Condensation"/>
    <property type="match status" value="4"/>
</dbReference>
<proteinExistence type="inferred from homology"/>
<dbReference type="NCBIfam" id="TIGR01733">
    <property type="entry name" value="AA-adenyl-dom"/>
    <property type="match status" value="2"/>
</dbReference>
<dbReference type="NCBIfam" id="TIGR01720">
    <property type="entry name" value="NRPS-para261"/>
    <property type="match status" value="2"/>
</dbReference>
<evidence type="ECO:0000256" key="3">
    <source>
        <dbReference type="ARBA" id="ARBA00022450"/>
    </source>
</evidence>
<dbReference type="InterPro" id="IPR009081">
    <property type="entry name" value="PP-bd_ACP"/>
</dbReference>
<evidence type="ECO:0000313" key="6">
    <source>
        <dbReference type="EMBL" id="SDK77072.1"/>
    </source>
</evidence>
<dbReference type="Proteomes" id="UP000199693">
    <property type="component" value="Unassembled WGS sequence"/>
</dbReference>
<evidence type="ECO:0000256" key="4">
    <source>
        <dbReference type="ARBA" id="ARBA00022553"/>
    </source>
</evidence>
<dbReference type="Pfam" id="PF13193">
    <property type="entry name" value="AMP-binding_C"/>
    <property type="match status" value="2"/>
</dbReference>
<dbReference type="CDD" id="cd19543">
    <property type="entry name" value="DCL_NRPS"/>
    <property type="match status" value="2"/>
</dbReference>
<dbReference type="InterPro" id="IPR000873">
    <property type="entry name" value="AMP-dep_synth/lig_dom"/>
</dbReference>
<dbReference type="Gene3D" id="3.30.559.10">
    <property type="entry name" value="Chloramphenicol acetyltransferase-like domain"/>
    <property type="match status" value="4"/>
</dbReference>
<dbReference type="NCBIfam" id="NF003417">
    <property type="entry name" value="PRK04813.1"/>
    <property type="match status" value="2"/>
</dbReference>
<dbReference type="SMART" id="SM00823">
    <property type="entry name" value="PKS_PP"/>
    <property type="match status" value="2"/>
</dbReference>
<dbReference type="InterPro" id="IPR036736">
    <property type="entry name" value="ACP-like_sf"/>
</dbReference>
<reference evidence="6 7" key="1">
    <citation type="submission" date="2016-10" db="EMBL/GenBank/DDBJ databases">
        <authorList>
            <person name="de Groot N.N."/>
        </authorList>
    </citation>
    <scope>NUCLEOTIDE SEQUENCE [LARGE SCALE GENOMIC DNA]</scope>
    <source>
        <strain evidence="6 7">CCM 7361</strain>
    </source>
</reference>
<comment type="similarity">
    <text evidence="2">Belongs to the ATP-dependent AMP-binding enzyme family.</text>
</comment>
<dbReference type="CDD" id="cd19534">
    <property type="entry name" value="E_NRPS"/>
    <property type="match status" value="2"/>
</dbReference>
<dbReference type="Gene3D" id="1.10.1200.10">
    <property type="entry name" value="ACP-like"/>
    <property type="match status" value="2"/>
</dbReference>
<dbReference type="SUPFAM" id="SSF52777">
    <property type="entry name" value="CoA-dependent acyltransferases"/>
    <property type="match status" value="8"/>
</dbReference>
<dbReference type="InterPro" id="IPR020845">
    <property type="entry name" value="AMP-binding_CS"/>
</dbReference>
<comment type="cofactor">
    <cofactor evidence="1">
        <name>pantetheine 4'-phosphate</name>
        <dbReference type="ChEBI" id="CHEBI:47942"/>
    </cofactor>
</comment>
<dbReference type="InterPro" id="IPR020806">
    <property type="entry name" value="PKS_PP-bd"/>
</dbReference>
<dbReference type="EMBL" id="FNEC01000051">
    <property type="protein sequence ID" value="SDK77072.1"/>
    <property type="molecule type" value="Genomic_DNA"/>
</dbReference>
<dbReference type="GO" id="GO:0031177">
    <property type="term" value="F:phosphopantetheine binding"/>
    <property type="evidence" value="ECO:0007669"/>
    <property type="project" value="InterPro"/>
</dbReference>
<dbReference type="Gene3D" id="2.30.38.10">
    <property type="entry name" value="Luciferase, Domain 3"/>
    <property type="match status" value="2"/>
</dbReference>
<dbReference type="FunFam" id="1.10.1200.10:FF:000005">
    <property type="entry name" value="Nonribosomal peptide synthetase 1"/>
    <property type="match status" value="2"/>
</dbReference>
<feature type="domain" description="Carrier" evidence="5">
    <location>
        <begin position="2467"/>
        <end position="2544"/>
    </location>
</feature>
<dbReference type="SUPFAM" id="SSF56801">
    <property type="entry name" value="Acetyl-CoA synthetase-like"/>
    <property type="match status" value="2"/>
</dbReference>
<gene>
    <name evidence="6" type="ORF">SAMN05216189_10511</name>
</gene>
<dbReference type="RefSeq" id="WP_090330376.1">
    <property type="nucleotide sequence ID" value="NZ_FNEC01000051.1"/>
</dbReference>
<evidence type="ECO:0000256" key="2">
    <source>
        <dbReference type="ARBA" id="ARBA00006432"/>
    </source>
</evidence>
<evidence type="ECO:0000256" key="1">
    <source>
        <dbReference type="ARBA" id="ARBA00001957"/>
    </source>
</evidence>
<dbReference type="PANTHER" id="PTHR45398">
    <property type="match status" value="1"/>
</dbReference>
<keyword evidence="4" id="KW-0597">Phosphoprotein</keyword>
<dbReference type="InterPro" id="IPR010060">
    <property type="entry name" value="NRPS_synth"/>
</dbReference>
<protein>
    <submittedName>
        <fullName evidence="6">Non-ribosomal peptide synthase domain TIGR01720/amino acid adenylation domain-containing protein</fullName>
    </submittedName>
</protein>
<dbReference type="PROSITE" id="PS00012">
    <property type="entry name" value="PHOSPHOPANTETHEINE"/>
    <property type="match status" value="2"/>
</dbReference>
<feature type="non-terminal residue" evidence="6">
    <location>
        <position position="1"/>
    </location>
</feature>
<dbReference type="PROSITE" id="PS50075">
    <property type="entry name" value="CARRIER"/>
    <property type="match status" value="2"/>
</dbReference>
<dbReference type="Gene3D" id="3.40.50.980">
    <property type="match status" value="4"/>
</dbReference>
<dbReference type="InterPro" id="IPR023213">
    <property type="entry name" value="CAT-like_dom_sf"/>
</dbReference>
<dbReference type="InterPro" id="IPR025110">
    <property type="entry name" value="AMP-bd_C"/>
</dbReference>
<feature type="domain" description="Carrier" evidence="5">
    <location>
        <begin position="967"/>
        <end position="1041"/>
    </location>
</feature>
<dbReference type="Gene3D" id="3.30.300.30">
    <property type="match status" value="2"/>
</dbReference>
<dbReference type="InterPro" id="IPR006162">
    <property type="entry name" value="Ppantetheine_attach_site"/>
</dbReference>
<dbReference type="FunFam" id="2.30.38.10:FF:000001">
    <property type="entry name" value="Non-ribosomal peptide synthetase PvdI"/>
    <property type="match status" value="2"/>
</dbReference>
<dbReference type="CDD" id="cd17649">
    <property type="entry name" value="A_NRPS_PvdJ-like"/>
    <property type="match status" value="2"/>
</dbReference>
<dbReference type="FunFam" id="3.30.300.30:FF:000010">
    <property type="entry name" value="Enterobactin synthetase component F"/>
    <property type="match status" value="2"/>
</dbReference>
<name>A0A1G9ELL3_9PSED</name>
<accession>A0A1G9ELL3</accession>
<dbReference type="Pfam" id="PF00501">
    <property type="entry name" value="AMP-binding"/>
    <property type="match status" value="2"/>
</dbReference>
<dbReference type="InterPro" id="IPR010071">
    <property type="entry name" value="AA_adenyl_dom"/>
</dbReference>
<dbReference type="Pfam" id="PF00550">
    <property type="entry name" value="PP-binding"/>
    <property type="match status" value="2"/>
</dbReference>